<evidence type="ECO:0000313" key="4">
    <source>
        <dbReference type="Proteomes" id="UP000547510"/>
    </source>
</evidence>
<dbReference type="InterPro" id="IPR004147">
    <property type="entry name" value="ABC1_dom"/>
</dbReference>
<keyword evidence="3" id="KW-0830">Ubiquinone</keyword>
<evidence type="ECO:0000313" key="3">
    <source>
        <dbReference type="EMBL" id="MBB5960712.1"/>
    </source>
</evidence>
<dbReference type="EMBL" id="JACHJN010000021">
    <property type="protein sequence ID" value="MBB5960712.1"/>
    <property type="molecule type" value="Genomic_DNA"/>
</dbReference>
<organism evidence="3 4">
    <name type="scientific">Saccharothrix tamanrassetensis</name>
    <dbReference type="NCBI Taxonomy" id="1051531"/>
    <lineage>
        <taxon>Bacteria</taxon>
        <taxon>Bacillati</taxon>
        <taxon>Actinomycetota</taxon>
        <taxon>Actinomycetes</taxon>
        <taxon>Pseudonocardiales</taxon>
        <taxon>Pseudonocardiaceae</taxon>
        <taxon>Saccharothrix</taxon>
    </lineage>
</organism>
<dbReference type="AlphaFoldDB" id="A0A841CQL5"/>
<proteinExistence type="inferred from homology"/>
<comment type="similarity">
    <text evidence="1">Belongs to the protein kinase superfamily. ADCK protein kinase family.</text>
</comment>
<accession>A0A841CQL5</accession>
<sequence>MLSTRPDIVSVPVMEELEKLHDQAAPMPFETFAPVLEAELGTAWRERFRSVNTERPLGTASLAQAYRAVLSDGTDAVIKVQRPDVARTFHGDMALLRRAAKIMNRALPRLAEVLDVDAMLGVVFDAMRPELDFTIEARNMELARPSVERFRTLAVPDVLFATPRVLVQSMSSGVSIRDFKRDSLPREDRVAIGEDLLAFMHRGYFVDRVFHADPHPGNILVQDDGRATVIDWGMVGRIDRRTSTALLLMLLNVALNDGSGVANAWLEISRLTSRADVAAFVGDITIIVPHMVTASLGELDFGRTLTTVMRHSTRRGIQISPAVSILGKSFANIDGSVRYLAPEVQITRVFQHHLETILLDLGREHLSRAFAGRTALEAMLGITAAPDQVRNLLHGLGDRRPSEVGALMASGIAVGRRPTWHWVAGAVALWVAHRRHRDPTAR</sequence>
<dbReference type="PROSITE" id="PS50011">
    <property type="entry name" value="PROTEIN_KINASE_DOM"/>
    <property type="match status" value="1"/>
</dbReference>
<keyword evidence="4" id="KW-1185">Reference proteome</keyword>
<evidence type="ECO:0000259" key="2">
    <source>
        <dbReference type="PROSITE" id="PS50011"/>
    </source>
</evidence>
<feature type="domain" description="Protein kinase" evidence="2">
    <location>
        <begin position="51"/>
        <end position="442"/>
    </location>
</feature>
<dbReference type="PANTHER" id="PTHR10566">
    <property type="entry name" value="CHAPERONE-ACTIVITY OF BC1 COMPLEX CABC1 -RELATED"/>
    <property type="match status" value="1"/>
</dbReference>
<dbReference type="InterPro" id="IPR000719">
    <property type="entry name" value="Prot_kinase_dom"/>
</dbReference>
<dbReference type="SUPFAM" id="SSF56112">
    <property type="entry name" value="Protein kinase-like (PK-like)"/>
    <property type="match status" value="1"/>
</dbReference>
<dbReference type="PANTHER" id="PTHR10566:SF113">
    <property type="entry name" value="PROTEIN ACTIVITY OF BC1 COMPLEX KINASE 7, CHLOROPLASTIC"/>
    <property type="match status" value="1"/>
</dbReference>
<comment type="caution">
    <text evidence="3">The sequence shown here is derived from an EMBL/GenBank/DDBJ whole genome shotgun (WGS) entry which is preliminary data.</text>
</comment>
<dbReference type="GO" id="GO:0004672">
    <property type="term" value="F:protein kinase activity"/>
    <property type="evidence" value="ECO:0007669"/>
    <property type="project" value="InterPro"/>
</dbReference>
<dbReference type="GO" id="GO:0005524">
    <property type="term" value="F:ATP binding"/>
    <property type="evidence" value="ECO:0007669"/>
    <property type="project" value="InterPro"/>
</dbReference>
<dbReference type="Proteomes" id="UP000547510">
    <property type="component" value="Unassembled WGS sequence"/>
</dbReference>
<gene>
    <name evidence="3" type="ORF">FHS29_007340</name>
</gene>
<dbReference type="Pfam" id="PF03109">
    <property type="entry name" value="ABC1"/>
    <property type="match status" value="1"/>
</dbReference>
<dbReference type="Gene3D" id="1.10.510.10">
    <property type="entry name" value="Transferase(Phosphotransferase) domain 1"/>
    <property type="match status" value="1"/>
</dbReference>
<dbReference type="InterPro" id="IPR011009">
    <property type="entry name" value="Kinase-like_dom_sf"/>
</dbReference>
<dbReference type="InterPro" id="IPR050154">
    <property type="entry name" value="UbiB_kinase"/>
</dbReference>
<dbReference type="RefSeq" id="WP_184699154.1">
    <property type="nucleotide sequence ID" value="NZ_JACHJN010000021.1"/>
</dbReference>
<protein>
    <submittedName>
        <fullName evidence="3">Ubiquinone biosynthesis protein</fullName>
    </submittedName>
</protein>
<dbReference type="CDD" id="cd05121">
    <property type="entry name" value="ABC1_ADCK3-like"/>
    <property type="match status" value="1"/>
</dbReference>
<name>A0A841CQL5_9PSEU</name>
<evidence type="ECO:0000256" key="1">
    <source>
        <dbReference type="ARBA" id="ARBA00009670"/>
    </source>
</evidence>
<reference evidence="3 4" key="1">
    <citation type="submission" date="2020-08" db="EMBL/GenBank/DDBJ databases">
        <title>Genomic Encyclopedia of Type Strains, Phase III (KMG-III): the genomes of soil and plant-associated and newly described type strains.</title>
        <authorList>
            <person name="Whitman W."/>
        </authorList>
    </citation>
    <scope>NUCLEOTIDE SEQUENCE [LARGE SCALE GENOMIC DNA]</scope>
    <source>
        <strain evidence="3 4">CECT 8640</strain>
    </source>
</reference>